<dbReference type="STRING" id="47500.AF333_21990"/>
<accession>A0A0D1XPB9</accession>
<dbReference type="PATRIC" id="fig|47500.8.peg.890"/>
<gene>
    <name evidence="2" type="ORF">AF333_21990</name>
    <name evidence="3" type="ORF">SAMN04487909_1165</name>
</gene>
<protein>
    <submittedName>
        <fullName evidence="3">ABC-2 type transport system permease protein</fullName>
    </submittedName>
    <submittedName>
        <fullName evidence="2">Copper ABC transporter permease</fullName>
    </submittedName>
</protein>
<dbReference type="GeneID" id="42307812"/>
<keyword evidence="1" id="KW-0472">Membrane</keyword>
<keyword evidence="4" id="KW-1185">Reference proteome</keyword>
<dbReference type="Proteomes" id="UP000182836">
    <property type="component" value="Unassembled WGS sequence"/>
</dbReference>
<keyword evidence="1" id="KW-1133">Transmembrane helix</keyword>
<dbReference type="Pfam" id="PF12679">
    <property type="entry name" value="ABC2_membrane_2"/>
    <property type="match status" value="1"/>
</dbReference>
<dbReference type="OrthoDB" id="2932044at2"/>
<evidence type="ECO:0000313" key="5">
    <source>
        <dbReference type="Proteomes" id="UP000182836"/>
    </source>
</evidence>
<evidence type="ECO:0000313" key="2">
    <source>
        <dbReference type="EMBL" id="KON97709.1"/>
    </source>
</evidence>
<dbReference type="RefSeq" id="WP_043066778.1">
    <property type="nucleotide sequence ID" value="NZ_BJOA01000305.1"/>
</dbReference>
<dbReference type="EMBL" id="FNED01000016">
    <property type="protein sequence ID" value="SDJ34089.1"/>
    <property type="molecule type" value="Genomic_DNA"/>
</dbReference>
<feature type="transmembrane region" description="Helical" evidence="1">
    <location>
        <begin position="129"/>
        <end position="151"/>
    </location>
</feature>
<sequence>MNYVWKEWKEQSRSKGLWLSLSMIVLLSFFLLLQSSSFPSEQGFQVFLMSLYDMTVFFTPLLSLFVASFAVMQEKEQKTLFILLTKKESYRTFFLKKSLAVQCVILLLFVGWYFVFALFMKFFLAFDSAAFLVFLAASLSLLVIFIQLGLLLGSICSTRMQLIGANIFVWFFFLFLADIIFLYSLPSISKENVTLFSVFFFFDPLHTLRFYLETSLYLFPLDHLSRLMEDMIWLAPAKFLLLDLLIWVLLSFEIAVILHSKGDKT</sequence>
<evidence type="ECO:0000313" key="4">
    <source>
        <dbReference type="Proteomes" id="UP000037269"/>
    </source>
</evidence>
<feature type="transmembrane region" description="Helical" evidence="1">
    <location>
        <begin position="163"/>
        <end position="183"/>
    </location>
</feature>
<dbReference type="GO" id="GO:0140359">
    <property type="term" value="F:ABC-type transporter activity"/>
    <property type="evidence" value="ECO:0007669"/>
    <property type="project" value="InterPro"/>
</dbReference>
<dbReference type="AlphaFoldDB" id="A0A0D1XPB9"/>
<feature type="transmembrane region" description="Helical" evidence="1">
    <location>
        <begin position="239"/>
        <end position="258"/>
    </location>
</feature>
<organism evidence="2 4">
    <name type="scientific">Aneurinibacillus migulanus</name>
    <name type="common">Bacillus migulanus</name>
    <dbReference type="NCBI Taxonomy" id="47500"/>
    <lineage>
        <taxon>Bacteria</taxon>
        <taxon>Bacillati</taxon>
        <taxon>Bacillota</taxon>
        <taxon>Bacilli</taxon>
        <taxon>Bacillales</taxon>
        <taxon>Paenibacillaceae</taxon>
        <taxon>Aneurinibacillus group</taxon>
        <taxon>Aneurinibacillus</taxon>
    </lineage>
</organism>
<dbReference type="EMBL" id="LGUG01000004">
    <property type="protein sequence ID" value="KON97709.1"/>
    <property type="molecule type" value="Genomic_DNA"/>
</dbReference>
<feature type="transmembrane region" description="Helical" evidence="1">
    <location>
        <begin position="99"/>
        <end position="123"/>
    </location>
</feature>
<evidence type="ECO:0000313" key="3">
    <source>
        <dbReference type="EMBL" id="SDJ34089.1"/>
    </source>
</evidence>
<dbReference type="PANTHER" id="PTHR43471">
    <property type="entry name" value="ABC TRANSPORTER PERMEASE"/>
    <property type="match status" value="1"/>
</dbReference>
<keyword evidence="1" id="KW-0812">Transmembrane</keyword>
<feature type="transmembrane region" description="Helical" evidence="1">
    <location>
        <begin position="16"/>
        <end position="34"/>
    </location>
</feature>
<reference evidence="2 4" key="1">
    <citation type="submission" date="2015-07" db="EMBL/GenBank/DDBJ databases">
        <title>Fjat-14205 dsm 2895.</title>
        <authorList>
            <person name="Liu B."/>
            <person name="Wang J."/>
            <person name="Zhu Y."/>
            <person name="Liu G."/>
            <person name="Chen Q."/>
            <person name="Chen Z."/>
            <person name="Lan J."/>
            <person name="Che J."/>
            <person name="Ge C."/>
            <person name="Shi H."/>
            <person name="Pan Z."/>
            <person name="Liu X."/>
        </authorList>
    </citation>
    <scope>NUCLEOTIDE SEQUENCE [LARGE SCALE GENOMIC DNA]</scope>
    <source>
        <strain evidence="2 4">DSM 2895</strain>
    </source>
</reference>
<feature type="transmembrane region" description="Helical" evidence="1">
    <location>
        <begin position="54"/>
        <end position="72"/>
    </location>
</feature>
<dbReference type="GO" id="GO:0005886">
    <property type="term" value="C:plasma membrane"/>
    <property type="evidence" value="ECO:0007669"/>
    <property type="project" value="UniProtKB-SubCell"/>
</dbReference>
<name>A0A0D1XPB9_ANEMI</name>
<proteinExistence type="predicted"/>
<dbReference type="Proteomes" id="UP000037269">
    <property type="component" value="Unassembled WGS sequence"/>
</dbReference>
<reference evidence="3 5" key="2">
    <citation type="submission" date="2016-10" db="EMBL/GenBank/DDBJ databases">
        <authorList>
            <person name="de Groot N.N."/>
        </authorList>
    </citation>
    <scope>NUCLEOTIDE SEQUENCE [LARGE SCALE GENOMIC DNA]</scope>
    <source>
        <strain evidence="3 5">DSM 2895</strain>
    </source>
</reference>
<evidence type="ECO:0000256" key="1">
    <source>
        <dbReference type="SAM" id="Phobius"/>
    </source>
</evidence>